<dbReference type="Proteomes" id="UP001279734">
    <property type="component" value="Unassembled WGS sequence"/>
</dbReference>
<accession>A0AAD3SEB6</accession>
<evidence type="ECO:0000313" key="2">
    <source>
        <dbReference type="Proteomes" id="UP001279734"/>
    </source>
</evidence>
<organism evidence="1 2">
    <name type="scientific">Nepenthes gracilis</name>
    <name type="common">Slender pitcher plant</name>
    <dbReference type="NCBI Taxonomy" id="150966"/>
    <lineage>
        <taxon>Eukaryota</taxon>
        <taxon>Viridiplantae</taxon>
        <taxon>Streptophyta</taxon>
        <taxon>Embryophyta</taxon>
        <taxon>Tracheophyta</taxon>
        <taxon>Spermatophyta</taxon>
        <taxon>Magnoliopsida</taxon>
        <taxon>eudicotyledons</taxon>
        <taxon>Gunneridae</taxon>
        <taxon>Pentapetalae</taxon>
        <taxon>Caryophyllales</taxon>
        <taxon>Nepenthaceae</taxon>
        <taxon>Nepenthes</taxon>
    </lineage>
</organism>
<keyword evidence="2" id="KW-1185">Reference proteome</keyword>
<evidence type="ECO:0000313" key="1">
    <source>
        <dbReference type="EMBL" id="GMH09077.1"/>
    </source>
</evidence>
<reference evidence="1" key="1">
    <citation type="submission" date="2023-05" db="EMBL/GenBank/DDBJ databases">
        <title>Nepenthes gracilis genome sequencing.</title>
        <authorList>
            <person name="Fukushima K."/>
        </authorList>
    </citation>
    <scope>NUCLEOTIDE SEQUENCE</scope>
    <source>
        <strain evidence="1">SING2019-196</strain>
    </source>
</reference>
<dbReference type="AlphaFoldDB" id="A0AAD3SEB6"/>
<proteinExistence type="predicted"/>
<gene>
    <name evidence="1" type="ORF">Nepgr_010917</name>
</gene>
<dbReference type="EMBL" id="BSYO01000008">
    <property type="protein sequence ID" value="GMH09077.1"/>
    <property type="molecule type" value="Genomic_DNA"/>
</dbReference>
<sequence>MIKVRMVAELLEEYMAVMGRMMAELSAARPTHLDEIQRSTGSSSAGLLSPSTAIDSSNLCLLVRGFRRFADSSVSSSTCAFRTIFPKSIKVNKLGK</sequence>
<protein>
    <submittedName>
        <fullName evidence="1">Uncharacterized protein</fullName>
    </submittedName>
</protein>
<name>A0AAD3SEB6_NEPGR</name>
<comment type="caution">
    <text evidence="1">The sequence shown here is derived from an EMBL/GenBank/DDBJ whole genome shotgun (WGS) entry which is preliminary data.</text>
</comment>